<dbReference type="Gene3D" id="2.40.70.10">
    <property type="entry name" value="Acid Proteases"/>
    <property type="match status" value="1"/>
</dbReference>
<dbReference type="InterPro" id="IPR021109">
    <property type="entry name" value="Peptidase_aspartic_dom_sf"/>
</dbReference>
<dbReference type="SUPFAM" id="SSF50630">
    <property type="entry name" value="Acid proteases"/>
    <property type="match status" value="1"/>
</dbReference>
<evidence type="ECO:0000313" key="3">
    <source>
        <dbReference type="Proteomes" id="UP000826271"/>
    </source>
</evidence>
<comment type="caution">
    <text evidence="2">The sequence shown here is derived from an EMBL/GenBank/DDBJ whole genome shotgun (WGS) entry which is preliminary data.</text>
</comment>
<dbReference type="Pfam" id="PF13650">
    <property type="entry name" value="Asp_protease_2"/>
    <property type="match status" value="1"/>
</dbReference>
<dbReference type="InterPro" id="IPR016197">
    <property type="entry name" value="Chromo-like_dom_sf"/>
</dbReference>
<protein>
    <recommendedName>
        <fullName evidence="1">Chromo domain-containing protein</fullName>
    </recommendedName>
</protein>
<dbReference type="Proteomes" id="UP000826271">
    <property type="component" value="Unassembled WGS sequence"/>
</dbReference>
<evidence type="ECO:0000313" key="2">
    <source>
        <dbReference type="EMBL" id="KAG8382224.1"/>
    </source>
</evidence>
<dbReference type="PROSITE" id="PS00141">
    <property type="entry name" value="ASP_PROTEASE"/>
    <property type="match status" value="1"/>
</dbReference>
<name>A0AAV6XIC2_9LAMI</name>
<proteinExistence type="predicted"/>
<organism evidence="2 3">
    <name type="scientific">Buddleja alternifolia</name>
    <dbReference type="NCBI Taxonomy" id="168488"/>
    <lineage>
        <taxon>Eukaryota</taxon>
        <taxon>Viridiplantae</taxon>
        <taxon>Streptophyta</taxon>
        <taxon>Embryophyta</taxon>
        <taxon>Tracheophyta</taxon>
        <taxon>Spermatophyta</taxon>
        <taxon>Magnoliopsida</taxon>
        <taxon>eudicotyledons</taxon>
        <taxon>Gunneridae</taxon>
        <taxon>Pentapetalae</taxon>
        <taxon>asterids</taxon>
        <taxon>lamiids</taxon>
        <taxon>Lamiales</taxon>
        <taxon>Scrophulariaceae</taxon>
        <taxon>Buddlejeae</taxon>
        <taxon>Buddleja</taxon>
    </lineage>
</organism>
<dbReference type="CDD" id="cd00303">
    <property type="entry name" value="retropepsin_like"/>
    <property type="match status" value="1"/>
</dbReference>
<dbReference type="GO" id="GO:0004190">
    <property type="term" value="F:aspartic-type endopeptidase activity"/>
    <property type="evidence" value="ECO:0007669"/>
    <property type="project" value="InterPro"/>
</dbReference>
<dbReference type="InterPro" id="IPR001969">
    <property type="entry name" value="Aspartic_peptidase_AS"/>
</dbReference>
<dbReference type="InterPro" id="IPR000953">
    <property type="entry name" value="Chromo/chromo_shadow_dom"/>
</dbReference>
<dbReference type="EMBL" id="WHWC01000005">
    <property type="protein sequence ID" value="KAG8382224.1"/>
    <property type="molecule type" value="Genomic_DNA"/>
</dbReference>
<gene>
    <name evidence="2" type="ORF">BUALT_Bualt05G0054500</name>
</gene>
<dbReference type="SUPFAM" id="SSF54160">
    <property type="entry name" value="Chromo domain-like"/>
    <property type="match status" value="1"/>
</dbReference>
<keyword evidence="3" id="KW-1185">Reference proteome</keyword>
<dbReference type="GO" id="GO:0006508">
    <property type="term" value="P:proteolysis"/>
    <property type="evidence" value="ECO:0007669"/>
    <property type="project" value="InterPro"/>
</dbReference>
<accession>A0AAV6XIC2</accession>
<evidence type="ECO:0000259" key="1">
    <source>
        <dbReference type="PROSITE" id="PS50013"/>
    </source>
</evidence>
<dbReference type="AlphaFoldDB" id="A0AAV6XIC2"/>
<dbReference type="PROSITE" id="PS50013">
    <property type="entry name" value="CHROMO_2"/>
    <property type="match status" value="1"/>
</dbReference>
<feature type="domain" description="Chromo" evidence="1">
    <location>
        <begin position="160"/>
        <end position="201"/>
    </location>
</feature>
<reference evidence="2" key="1">
    <citation type="submission" date="2019-10" db="EMBL/GenBank/DDBJ databases">
        <authorList>
            <person name="Zhang R."/>
            <person name="Pan Y."/>
            <person name="Wang J."/>
            <person name="Ma R."/>
            <person name="Yu S."/>
        </authorList>
    </citation>
    <scope>NUCLEOTIDE SEQUENCE</scope>
    <source>
        <strain evidence="2">LA-IB0</strain>
        <tissue evidence="2">Leaf</tissue>
    </source>
</reference>
<sequence>MEMMDDDEGMDEEQEEAIQITSEEEGINDTITDSHVSMHALFGVHDYRTMRVTGNVNGKPVHILIDTGSTHNFIDIEPAKRLRCKSLETTPFQVSVADGNKIFGLAVCKGFSWKLQGTVFTTDMLLLPLGGYDILRRHIGAAPSSTNLPVMLTLHGHLVLELEAILGKRIAPRNNRLITQVLVKWFYTPTEDSTWEDLLTI</sequence>